<sequence>MRIVLPEVWLHRWLVAPLQSHSWALAPLVAPVLELSDNEDVRWLAQIMLNGQQTEIATLQEMLDRNSTKPL</sequence>
<accession>A0A7W7HKQ9</accession>
<dbReference type="Proteomes" id="UP000590511">
    <property type="component" value="Unassembled WGS sequence"/>
</dbReference>
<name>A0A7W7HKQ9_9ACTN</name>
<evidence type="ECO:0000313" key="1">
    <source>
        <dbReference type="EMBL" id="MBB4752324.1"/>
    </source>
</evidence>
<dbReference type="RefSeq" id="WP_188124209.1">
    <property type="nucleotide sequence ID" value="NZ_BOMP01000182.1"/>
</dbReference>
<reference evidence="1 2" key="1">
    <citation type="submission" date="2020-08" db="EMBL/GenBank/DDBJ databases">
        <title>Sequencing the genomes of 1000 actinobacteria strains.</title>
        <authorList>
            <person name="Klenk H.-P."/>
        </authorList>
    </citation>
    <scope>NUCLEOTIDE SEQUENCE [LARGE SCALE GENOMIC DNA]</scope>
    <source>
        <strain evidence="1 2">DSM 43150</strain>
    </source>
</reference>
<gene>
    <name evidence="1" type="ORF">BJ964_006485</name>
</gene>
<protein>
    <submittedName>
        <fullName evidence="1">Uncharacterized protein (DUF305 family)</fullName>
    </submittedName>
</protein>
<evidence type="ECO:0000313" key="2">
    <source>
        <dbReference type="Proteomes" id="UP000590511"/>
    </source>
</evidence>
<dbReference type="EMBL" id="JACHNC010000001">
    <property type="protein sequence ID" value="MBB4752324.1"/>
    <property type="molecule type" value="Genomic_DNA"/>
</dbReference>
<proteinExistence type="predicted"/>
<comment type="caution">
    <text evidence="1">The sequence shown here is derived from an EMBL/GenBank/DDBJ whole genome shotgun (WGS) entry which is preliminary data.</text>
</comment>
<organism evidence="1 2">
    <name type="scientific">Actinoplanes lobatus</name>
    <dbReference type="NCBI Taxonomy" id="113568"/>
    <lineage>
        <taxon>Bacteria</taxon>
        <taxon>Bacillati</taxon>
        <taxon>Actinomycetota</taxon>
        <taxon>Actinomycetes</taxon>
        <taxon>Micromonosporales</taxon>
        <taxon>Micromonosporaceae</taxon>
        <taxon>Actinoplanes</taxon>
    </lineage>
</organism>
<dbReference type="AlphaFoldDB" id="A0A7W7HKQ9"/>